<sequence>MSFGVDQAITALGIAFDICMKVKNAPEEIEEVKKATTRTKHSLHILKTRMVDPSSPFNNADARIKLLLSGAIKDIEGGVENVEAIIKERLAIPWWEIGSYTSWLLIRVPKLKLIAQSFDVSGQHIQEVVQYIQTDAIQKIENDIGEEGKKAAKRAKQQEEKLRKIEKKAEAAEAALRKSQADVSKLLALVEKNPNLVANAAVHGGESSDKSKEAWIEELVNGGMPRHEAKSRLEDMMKTVRSEHDKMAAQPPKNLTHKSHESKPVPVKETKPATVKETKPATVKKTKPATVKEAKPATIKEAKPVAVKETKVTKHHVSILVVDADNGERSIITQTYLELVRSWTMNTQKTWLFNRVHSAGTYIPTKFTKEHIGVKDPSTLPVAGIPASKAAISEVAGPEYYFWSKNPDEKDTILERMRHHKSCGLEQRHFQQFDYILCFDEGSQKWLEKMKAIAVKNTKTAKGKPPPKVISNIHYLKGSEEFGAASKKTLHEVSEKIKVATKAFLTSEFGWERSHLGIAQGQWRTLQFIVSKEVSEKIVKIDKELKSEIEAMNWRVHTCTEYLDKTVLVSVSGPREMLEMASKMIIDP</sequence>
<organism evidence="3 4">
    <name type="scientific">Venustampulla echinocandica</name>
    <dbReference type="NCBI Taxonomy" id="2656787"/>
    <lineage>
        <taxon>Eukaryota</taxon>
        <taxon>Fungi</taxon>
        <taxon>Dikarya</taxon>
        <taxon>Ascomycota</taxon>
        <taxon>Pezizomycotina</taxon>
        <taxon>Leotiomycetes</taxon>
        <taxon>Helotiales</taxon>
        <taxon>Pleuroascaceae</taxon>
        <taxon>Venustampulla</taxon>
    </lineage>
</organism>
<keyword evidence="1" id="KW-0175">Coiled coil</keyword>
<accession>A0A370TWP9</accession>
<evidence type="ECO:0000313" key="3">
    <source>
        <dbReference type="EMBL" id="RDL39898.1"/>
    </source>
</evidence>
<dbReference type="RefSeq" id="XP_031872554.1">
    <property type="nucleotide sequence ID" value="XM_032012861.1"/>
</dbReference>
<evidence type="ECO:0000256" key="1">
    <source>
        <dbReference type="SAM" id="Coils"/>
    </source>
</evidence>
<name>A0A370TWP9_9HELO</name>
<dbReference type="AlphaFoldDB" id="A0A370TWP9"/>
<evidence type="ECO:0000313" key="4">
    <source>
        <dbReference type="Proteomes" id="UP000254866"/>
    </source>
</evidence>
<evidence type="ECO:0000256" key="2">
    <source>
        <dbReference type="SAM" id="MobiDB-lite"/>
    </source>
</evidence>
<feature type="region of interest" description="Disordered" evidence="2">
    <location>
        <begin position="247"/>
        <end position="289"/>
    </location>
</feature>
<reference evidence="3 4" key="1">
    <citation type="journal article" date="2018" name="IMA Fungus">
        <title>IMA Genome-F 9: Draft genome sequence of Annulohypoxylon stygium, Aspergillus mulundensis, Berkeleyomyces basicola (syn. Thielaviopsis basicola), Ceratocystis smalleyi, two Cercospora beticola strains, Coleophoma cylindrospora, Fusarium fracticaudum, Phialophora cf. hyalina, and Morchella septimelata.</title>
        <authorList>
            <person name="Wingfield B.D."/>
            <person name="Bills G.F."/>
            <person name="Dong Y."/>
            <person name="Huang W."/>
            <person name="Nel W.J."/>
            <person name="Swalarsk-Parry B.S."/>
            <person name="Vaghefi N."/>
            <person name="Wilken P.M."/>
            <person name="An Z."/>
            <person name="de Beer Z.W."/>
            <person name="De Vos L."/>
            <person name="Chen L."/>
            <person name="Duong T.A."/>
            <person name="Gao Y."/>
            <person name="Hammerbacher A."/>
            <person name="Kikkert J.R."/>
            <person name="Li Y."/>
            <person name="Li H."/>
            <person name="Li K."/>
            <person name="Li Q."/>
            <person name="Liu X."/>
            <person name="Ma X."/>
            <person name="Naidoo K."/>
            <person name="Pethybridge S.J."/>
            <person name="Sun J."/>
            <person name="Steenkamp E.T."/>
            <person name="van der Nest M.A."/>
            <person name="van Wyk S."/>
            <person name="Wingfield M.J."/>
            <person name="Xiong C."/>
            <person name="Yue Q."/>
            <person name="Zhang X."/>
        </authorList>
    </citation>
    <scope>NUCLEOTIDE SEQUENCE [LARGE SCALE GENOMIC DNA]</scope>
    <source>
        <strain evidence="3 4">BP 5553</strain>
    </source>
</reference>
<dbReference type="Proteomes" id="UP000254866">
    <property type="component" value="Unassembled WGS sequence"/>
</dbReference>
<dbReference type="EMBL" id="NPIC01000002">
    <property type="protein sequence ID" value="RDL39898.1"/>
    <property type="molecule type" value="Genomic_DNA"/>
</dbReference>
<comment type="caution">
    <text evidence="3">The sequence shown here is derived from an EMBL/GenBank/DDBJ whole genome shotgun (WGS) entry which is preliminary data.</text>
</comment>
<keyword evidence="4" id="KW-1185">Reference proteome</keyword>
<dbReference type="OrthoDB" id="3559640at2759"/>
<feature type="compositionally biased region" description="Basic and acidic residues" evidence="2">
    <location>
        <begin position="258"/>
        <end position="279"/>
    </location>
</feature>
<gene>
    <name evidence="3" type="ORF">BP5553_04238</name>
</gene>
<dbReference type="GeneID" id="43597087"/>
<feature type="coiled-coil region" evidence="1">
    <location>
        <begin position="148"/>
        <end position="182"/>
    </location>
</feature>
<proteinExistence type="predicted"/>
<protein>
    <submittedName>
        <fullName evidence="3">Uncharacterized protein</fullName>
    </submittedName>
</protein>